<protein>
    <submittedName>
        <fullName evidence="1">Uncharacterized protein</fullName>
    </submittedName>
</protein>
<dbReference type="Proteomes" id="UP000195569">
    <property type="component" value="Unassembled WGS sequence"/>
</dbReference>
<organism evidence="1 2">
    <name type="scientific">Paraburkholderia piptadeniae</name>
    <dbReference type="NCBI Taxonomy" id="1701573"/>
    <lineage>
        <taxon>Bacteria</taxon>
        <taxon>Pseudomonadati</taxon>
        <taxon>Pseudomonadota</taxon>
        <taxon>Betaproteobacteria</taxon>
        <taxon>Burkholderiales</taxon>
        <taxon>Burkholderiaceae</taxon>
        <taxon>Paraburkholderia</taxon>
    </lineage>
</organism>
<gene>
    <name evidence="1" type="ORF">BN2476_1380024</name>
</gene>
<reference evidence="1" key="1">
    <citation type="submission" date="2016-12" db="EMBL/GenBank/DDBJ databases">
        <authorList>
            <person name="Moulin L."/>
        </authorList>
    </citation>
    <scope>NUCLEOTIDE SEQUENCE [LARGE SCALE GENOMIC DNA]</scope>
    <source>
        <strain evidence="1">STM 7183</strain>
    </source>
</reference>
<proteinExistence type="predicted"/>
<evidence type="ECO:0000313" key="2">
    <source>
        <dbReference type="Proteomes" id="UP000195569"/>
    </source>
</evidence>
<dbReference type="AlphaFoldDB" id="A0A1N7SWH0"/>
<accession>A0A1N7SWH0</accession>
<comment type="caution">
    <text evidence="1">The sequence shown here is derived from an EMBL/GenBank/DDBJ whole genome shotgun (WGS) entry which is preliminary data.</text>
</comment>
<name>A0A1N7SWH0_9BURK</name>
<evidence type="ECO:0000313" key="1">
    <source>
        <dbReference type="EMBL" id="SIT51763.1"/>
    </source>
</evidence>
<sequence>MGEAVPDQTCQSVVVGGEPCAARGVLRSHQPPCQAEPQGQRAQRAQREVVVQAAPAGARGLARDEFVQFMFGARGQPGVVIAGNQVRSGGHIGGARPRGPEIILVNQSLGRILSSSS</sequence>
<keyword evidence="2" id="KW-1185">Reference proteome</keyword>
<dbReference type="EMBL" id="CYGY02000138">
    <property type="protein sequence ID" value="SIT51763.1"/>
    <property type="molecule type" value="Genomic_DNA"/>
</dbReference>